<evidence type="ECO:0000256" key="1">
    <source>
        <dbReference type="ARBA" id="ARBA00001946"/>
    </source>
</evidence>
<feature type="compositionally biased region" description="Polar residues" evidence="25">
    <location>
        <begin position="1424"/>
        <end position="1446"/>
    </location>
</feature>
<evidence type="ECO:0000256" key="23">
    <source>
        <dbReference type="RuleBase" id="RU362033"/>
    </source>
</evidence>
<dbReference type="InterPro" id="IPR001757">
    <property type="entry name" value="P_typ_ATPase"/>
</dbReference>
<feature type="transmembrane region" description="Helical" evidence="23">
    <location>
        <begin position="511"/>
        <end position="536"/>
    </location>
</feature>
<dbReference type="Gene3D" id="2.70.150.10">
    <property type="entry name" value="Calcium-transporting ATPase, cytoplasmic transduction domain A"/>
    <property type="match status" value="1"/>
</dbReference>
<evidence type="ECO:0000256" key="16">
    <source>
        <dbReference type="ARBA" id="ARBA00049128"/>
    </source>
</evidence>
<dbReference type="GO" id="GO:0007163">
    <property type="term" value="P:establishment or maintenance of cell polarity"/>
    <property type="evidence" value="ECO:0007669"/>
    <property type="project" value="UniProtKB-ARBA"/>
</dbReference>
<evidence type="ECO:0000256" key="25">
    <source>
        <dbReference type="SAM" id="MobiDB-lite"/>
    </source>
</evidence>
<keyword evidence="13" id="KW-0445">Lipid transport</keyword>
<dbReference type="InterPro" id="IPR023214">
    <property type="entry name" value="HAD_sf"/>
</dbReference>
<evidence type="ECO:0000256" key="11">
    <source>
        <dbReference type="ARBA" id="ARBA00022967"/>
    </source>
</evidence>
<feature type="transmembrane region" description="Helical" evidence="23">
    <location>
        <begin position="164"/>
        <end position="183"/>
    </location>
</feature>
<feature type="binding site" evidence="21">
    <location>
        <position position="825"/>
    </location>
    <ligand>
        <name>ATP</name>
        <dbReference type="ChEBI" id="CHEBI:30616"/>
    </ligand>
</feature>
<dbReference type="GO" id="GO:0000287">
    <property type="term" value="F:magnesium ion binding"/>
    <property type="evidence" value="ECO:0007669"/>
    <property type="project" value="UniProtKB-UniRule"/>
</dbReference>
<dbReference type="CDD" id="cd02073">
    <property type="entry name" value="P-type_ATPase_APLT_Dnf-like"/>
    <property type="match status" value="1"/>
</dbReference>
<feature type="active site" description="4-aspartylphosphate intermediate" evidence="20">
    <location>
        <position position="627"/>
    </location>
</feature>
<dbReference type="InterPro" id="IPR036412">
    <property type="entry name" value="HAD-like_sf"/>
</dbReference>
<feature type="binding site" evidence="21">
    <location>
        <position position="761"/>
    </location>
    <ligand>
        <name>ATP</name>
        <dbReference type="ChEBI" id="CHEBI:30616"/>
    </ligand>
</feature>
<accession>A0A9W8TF16</accession>
<feature type="domain" description="P-type ATPase N-terminal" evidence="26">
    <location>
        <begin position="111"/>
        <end position="163"/>
    </location>
</feature>
<sequence length="1523" mass="172123">MTTTTTTDGHLDPQAINTTQRSRWATQRKSVNSSNNKRNSLMSRIGHKKTGSNEKNSPPSDGSDPPGDDHPTHDSAENHDDDEDGEDNENRTLFFNQPLPEELVDENGHPVQSFTRNKIRTAKYTPLSFVPKNLWFQFHNVANIFFLFLVILVIFPIFGGVNPGLNAVPLIFIITVTAIKDAIEDYRRTILDIELNNAPVHRLRNWTNVNVLEGDVSVWRQFKKANSQFFGLIWRSTQSLWSKKAKEELAKRKMGSSEEDAPRPSVESHRTRRSVRGSLASPFTNRESFMSAREEIQMTPVPSPSLQATPHVQIQLPDQQDAKRSAALAQMKSDFINYTHPAAGARFQKDAWKSLVVGDFVRIYNDEELPADIIILSTSDPDGACYVETKNLDGETNLKVRQAVRCGRSLKHARDCERAEFVIESEAPQPNLYKYNGAIKWQQIVPGYADDEPEDMTEPITIDNLLLRGCNLRNTEWILGVVVYTGHDTKIMQNAGITPSKRARIAREMNFNVVCNFGILLVMCLLSAIVNGVAWAKTDASLYFFDFGSIGGNPAMSGFITFWAAIILFQNLVPISLYITLEIVRTLQAIFIFSDVDMYYEKIDQPCIPKSWNISDDVGQIEYIFSDKTGTLTQNVMEFKKATINGQPYGEAYTEAQAGMQKRLGVDVEKEAERIRLEIADAKVRAIAGLRKIHDSPYLHDEDVTFIAPDFVSDLAGEHGPEQQQANNYFMLALALCHTVIAERIDGDSPKMIFKAQSPDEEALVSTARDMGFTVLGHSGEGINLNVLGEDRHYQILNTIEFNSSRKRMSSIVRMPDGRIVLFCKGADSVIYARLRRGEQKQLRKETAEHLEMFAREGLRTLCIAHKEISEQEYRTWKKEHDAAASALEDREEKLEAVAELIEHELYLIGGTAIEDRLQDGVPDTIALLGDAGIKLWVLTGDKVETAINIGFSCNLLNNDMELIHLKVEEDEAGEVTDETFLDMAEKLLDDNLKTFNITGSDEDLAHAKKNHEPPAPTHGLVIDGFTLRWVLNDRLKQKFLLLCKQCKSVLCCRVSPAQKAAVVAMVKNGLDVMTLSIGDGANDVAMIQEADVGVGIAGVEGRQAAMSSDYAIAQFRFLQRLVLVHGRWSYRRLAESISNFFYKNMVWTFAIFWYGLYCDFDMTYLFDYTYILMFNLFFTSVPVAIMGVLDQDVSDKVSLAVPQLYRRGIERLEWTQLKFWLYMIDGVYQSVMVFFIPYLLFEPGIVVTGNGLGVEDRLRFGAYIAHPAVITINMYILINTYRWDWLMVLIVVISDVFIFFWTGVYTSFTSSDFFYGTAAQVYQEASFWAVFFLVPVICLFPRFAIKALQKVYWPYDVDIIREQERMGKFAYLTEKEETSEPLTADTRSDKSKSSKSSKKSRKAAKHMTYGSVDEDLRPIYPPSTATRATTYNQHSQNGSDSTNYTGPRMSMDVPMQARPSIDRARPSYDRVRASMDRVRPSFEASSDFTSAARLSRIESSQSQGGRFRPRLRGLSLTKSANV</sequence>
<dbReference type="SFLD" id="SFLDG00002">
    <property type="entry name" value="C1.7:_P-type_atpase_like"/>
    <property type="match status" value="1"/>
</dbReference>
<keyword evidence="7 22" id="KW-0479">Metal-binding</keyword>
<dbReference type="Gene3D" id="3.40.1110.10">
    <property type="entry name" value="Calcium-transporting ATPase, cytoplasmic domain N"/>
    <property type="match status" value="1"/>
</dbReference>
<keyword evidence="5" id="KW-1003">Cell membrane</keyword>
<dbReference type="PROSITE" id="PS00154">
    <property type="entry name" value="ATPASE_E1_E2"/>
    <property type="match status" value="1"/>
</dbReference>
<keyword evidence="14 23" id="KW-0472">Membrane</keyword>
<feature type="compositionally biased region" description="Basic and acidic residues" evidence="25">
    <location>
        <begin position="260"/>
        <end position="269"/>
    </location>
</feature>
<dbReference type="FunFam" id="3.40.50.1000:FF:000108">
    <property type="entry name" value="Phospholipid-transporting ATPase"/>
    <property type="match status" value="1"/>
</dbReference>
<feature type="binding site" evidence="21">
    <location>
        <position position="627"/>
    </location>
    <ligand>
        <name>ATP</name>
        <dbReference type="ChEBI" id="CHEBI:30616"/>
    </ligand>
</feature>
<dbReference type="InterPro" id="IPR023299">
    <property type="entry name" value="ATPase_P-typ_cyto_dom_N"/>
</dbReference>
<dbReference type="SUPFAM" id="SSF81660">
    <property type="entry name" value="Metal cation-transporting ATPase, ATP-binding domain N"/>
    <property type="match status" value="1"/>
</dbReference>
<dbReference type="InterPro" id="IPR044492">
    <property type="entry name" value="P_typ_ATPase_HD_dom"/>
</dbReference>
<evidence type="ECO:0000256" key="15">
    <source>
        <dbReference type="ARBA" id="ARBA00034036"/>
    </source>
</evidence>
<feature type="compositionally biased region" description="Low complexity" evidence="25">
    <location>
        <begin position="28"/>
        <end position="40"/>
    </location>
</feature>
<comment type="similarity">
    <text evidence="3 23">Belongs to the cation transport ATPase (P-type) (TC 3.A.3) family. Type IV subfamily.</text>
</comment>
<dbReference type="GO" id="GO:0070867">
    <property type="term" value="C:mating projection tip membrane"/>
    <property type="evidence" value="ECO:0007669"/>
    <property type="project" value="UniProtKB-ARBA"/>
</dbReference>
<dbReference type="GO" id="GO:0005524">
    <property type="term" value="F:ATP binding"/>
    <property type="evidence" value="ECO:0007669"/>
    <property type="project" value="UniProtKB-UniRule"/>
</dbReference>
<dbReference type="GO" id="GO:0140351">
    <property type="term" value="F:glycosylceramide flippase activity"/>
    <property type="evidence" value="ECO:0007669"/>
    <property type="project" value="UniProtKB-ARBA"/>
</dbReference>
<feature type="binding site" evidence="21">
    <location>
        <position position="1083"/>
    </location>
    <ligand>
        <name>ATP</name>
        <dbReference type="ChEBI" id="CHEBI:30616"/>
    </ligand>
</feature>
<comment type="catalytic activity">
    <reaction evidence="15 23">
        <text>ATP + H2O + phospholipidSide 1 = ADP + phosphate + phospholipidSide 2.</text>
        <dbReference type="EC" id="7.6.2.1"/>
    </reaction>
</comment>
<dbReference type="Pfam" id="PF13246">
    <property type="entry name" value="Cation_ATPase"/>
    <property type="match status" value="1"/>
</dbReference>
<feature type="binding site" evidence="21">
    <location>
        <position position="941"/>
    </location>
    <ligand>
        <name>ATP</name>
        <dbReference type="ChEBI" id="CHEBI:30616"/>
    </ligand>
</feature>
<feature type="coiled-coil region" evidence="24">
    <location>
        <begin position="878"/>
        <end position="905"/>
    </location>
</feature>
<comment type="catalytic activity">
    <reaction evidence="17">
        <text>a beta-D-glucosyl-(1&lt;-&gt;1')-N-acylsphing-4-enine(out) + ATP + H2O = a beta-D-glucosyl-(1&lt;-&gt;1')-N-acylsphing-4-enine(in) + ADP + phosphate + H(+)</text>
        <dbReference type="Rhea" id="RHEA:66036"/>
        <dbReference type="ChEBI" id="CHEBI:15377"/>
        <dbReference type="ChEBI" id="CHEBI:15378"/>
        <dbReference type="ChEBI" id="CHEBI:22801"/>
        <dbReference type="ChEBI" id="CHEBI:30616"/>
        <dbReference type="ChEBI" id="CHEBI:43474"/>
        <dbReference type="ChEBI" id="CHEBI:456216"/>
    </reaction>
    <physiologicalReaction direction="left-to-right" evidence="17">
        <dbReference type="Rhea" id="RHEA:66037"/>
    </physiologicalReaction>
</comment>
<feature type="binding site" evidence="22">
    <location>
        <position position="1080"/>
    </location>
    <ligand>
        <name>Mg(2+)</name>
        <dbReference type="ChEBI" id="CHEBI:18420"/>
    </ligand>
</feature>
<feature type="compositionally biased region" description="Polar residues" evidence="25">
    <location>
        <begin position="15"/>
        <end position="27"/>
    </location>
</feature>
<feature type="binding site" evidence="21">
    <location>
        <position position="629"/>
    </location>
    <ligand>
        <name>ATP</name>
        <dbReference type="ChEBI" id="CHEBI:30616"/>
    </ligand>
</feature>
<feature type="binding site" evidence="22">
    <location>
        <position position="629"/>
    </location>
    <ligand>
        <name>Mg(2+)</name>
        <dbReference type="ChEBI" id="CHEBI:18420"/>
    </ligand>
</feature>
<feature type="compositionally biased region" description="Basic and acidic residues" evidence="25">
    <location>
        <begin position="67"/>
        <end position="78"/>
    </location>
</feature>
<organism evidence="28 29">
    <name type="scientific">Fusarium piperis</name>
    <dbReference type="NCBI Taxonomy" id="1435070"/>
    <lineage>
        <taxon>Eukaryota</taxon>
        <taxon>Fungi</taxon>
        <taxon>Dikarya</taxon>
        <taxon>Ascomycota</taxon>
        <taxon>Pezizomycotina</taxon>
        <taxon>Sordariomycetes</taxon>
        <taxon>Hypocreomycetidae</taxon>
        <taxon>Hypocreales</taxon>
        <taxon>Nectriaceae</taxon>
        <taxon>Fusarium</taxon>
        <taxon>Fusarium solani species complex</taxon>
    </lineage>
</organism>
<dbReference type="InterPro" id="IPR032631">
    <property type="entry name" value="P-type_ATPase_N"/>
</dbReference>
<feature type="binding site" evidence="21">
    <location>
        <position position="1060"/>
    </location>
    <ligand>
        <name>ATP</name>
        <dbReference type="ChEBI" id="CHEBI:30616"/>
    </ligand>
</feature>
<feature type="region of interest" description="Disordered" evidence="25">
    <location>
        <begin position="1381"/>
        <end position="1454"/>
    </location>
</feature>
<comment type="catalytic activity">
    <reaction evidence="19">
        <text>a 1,2-diacyl-sn-glycero-3-phosphocholine(out) + ATP + H2O = a 1,2-diacyl-sn-glycero-3-phosphocholine(in) + ADP + phosphate + H(+)</text>
        <dbReference type="Rhea" id="RHEA:38583"/>
        <dbReference type="ChEBI" id="CHEBI:15377"/>
        <dbReference type="ChEBI" id="CHEBI:15378"/>
        <dbReference type="ChEBI" id="CHEBI:30616"/>
        <dbReference type="ChEBI" id="CHEBI:43474"/>
        <dbReference type="ChEBI" id="CHEBI:57643"/>
        <dbReference type="ChEBI" id="CHEBI:456216"/>
    </reaction>
    <physiologicalReaction direction="left-to-right" evidence="19">
        <dbReference type="Rhea" id="RHEA:38584"/>
    </physiologicalReaction>
</comment>
<comment type="caution">
    <text evidence="28">The sequence shown here is derived from an EMBL/GenBank/DDBJ whole genome shotgun (WGS) entry which is preliminary data.</text>
</comment>
<keyword evidence="12 23" id="KW-1133">Transmembrane helix</keyword>
<evidence type="ECO:0000256" key="22">
    <source>
        <dbReference type="PIRSR" id="PIRSR606539-3"/>
    </source>
</evidence>
<evidence type="ECO:0000313" key="29">
    <source>
        <dbReference type="Proteomes" id="UP001140502"/>
    </source>
</evidence>
<feature type="transmembrane region" description="Helical" evidence="23">
    <location>
        <begin position="1169"/>
        <end position="1190"/>
    </location>
</feature>
<dbReference type="GO" id="GO:1990531">
    <property type="term" value="C:phospholipid-translocating ATPase complex"/>
    <property type="evidence" value="ECO:0007669"/>
    <property type="project" value="UniProtKB-ARBA"/>
</dbReference>
<dbReference type="SUPFAM" id="SSF56784">
    <property type="entry name" value="HAD-like"/>
    <property type="match status" value="1"/>
</dbReference>
<evidence type="ECO:0000256" key="13">
    <source>
        <dbReference type="ARBA" id="ARBA00023055"/>
    </source>
</evidence>
<evidence type="ECO:0000256" key="12">
    <source>
        <dbReference type="ARBA" id="ARBA00022989"/>
    </source>
</evidence>
<evidence type="ECO:0000256" key="24">
    <source>
        <dbReference type="SAM" id="Coils"/>
    </source>
</evidence>
<dbReference type="InterPro" id="IPR018303">
    <property type="entry name" value="ATPase_P-typ_P_site"/>
</dbReference>
<feature type="region of interest" description="Disordered" evidence="25">
    <location>
        <begin position="1480"/>
        <end position="1523"/>
    </location>
</feature>
<dbReference type="EC" id="7.6.2.1" evidence="23"/>
<dbReference type="InterPro" id="IPR032630">
    <property type="entry name" value="P_typ_ATPase_c"/>
</dbReference>
<dbReference type="FunFam" id="3.40.1110.10:FF:000048">
    <property type="entry name" value="Phospholipid-transporting ATPase"/>
    <property type="match status" value="1"/>
</dbReference>
<dbReference type="Pfam" id="PF16209">
    <property type="entry name" value="PhoLip_ATPase_N"/>
    <property type="match status" value="1"/>
</dbReference>
<feature type="domain" description="P-type ATPase C-terminal" evidence="27">
    <location>
        <begin position="1106"/>
        <end position="1355"/>
    </location>
</feature>
<feature type="binding site" evidence="21">
    <location>
        <position position="1084"/>
    </location>
    <ligand>
        <name>ATP</name>
        <dbReference type="ChEBI" id="CHEBI:30616"/>
    </ligand>
</feature>
<keyword evidence="6 23" id="KW-0812">Transmembrane</keyword>
<feature type="transmembrane region" description="Helical" evidence="23">
    <location>
        <begin position="1261"/>
        <end position="1279"/>
    </location>
</feature>
<comment type="subcellular location">
    <subcellularLocation>
        <location evidence="2">Cell membrane</location>
        <topology evidence="2">Multi-pass membrane protein</topology>
    </subcellularLocation>
    <subcellularLocation>
        <location evidence="23">Membrane</location>
        <topology evidence="23">Multi-pass membrane protein</topology>
    </subcellularLocation>
</comment>
<evidence type="ECO:0000256" key="4">
    <source>
        <dbReference type="ARBA" id="ARBA00022448"/>
    </source>
</evidence>
<feature type="binding site" evidence="21">
    <location>
        <position position="628"/>
    </location>
    <ligand>
        <name>ATP</name>
        <dbReference type="ChEBI" id="CHEBI:30616"/>
    </ligand>
</feature>
<dbReference type="FunFam" id="3.40.50.1000:FF:000001">
    <property type="entry name" value="Phospholipid-transporting ATPase IC"/>
    <property type="match status" value="1"/>
</dbReference>
<evidence type="ECO:0000313" key="28">
    <source>
        <dbReference type="EMBL" id="KAJ4310165.1"/>
    </source>
</evidence>
<protein>
    <recommendedName>
        <fullName evidence="23">Phospholipid-transporting ATPase</fullName>
        <ecNumber evidence="23">7.6.2.1</ecNumber>
    </recommendedName>
</protein>
<evidence type="ECO:0000256" key="7">
    <source>
        <dbReference type="ARBA" id="ARBA00022723"/>
    </source>
</evidence>
<feature type="binding site" evidence="22">
    <location>
        <position position="1084"/>
    </location>
    <ligand>
        <name>Mg(2+)</name>
        <dbReference type="ChEBI" id="CHEBI:18420"/>
    </ligand>
</feature>
<keyword evidence="11 23" id="KW-1278">Translocase</keyword>
<dbReference type="SUPFAM" id="SSF81665">
    <property type="entry name" value="Calcium ATPase, transmembrane domain M"/>
    <property type="match status" value="1"/>
</dbReference>
<feature type="binding site" evidence="21">
    <location>
        <position position="1054"/>
    </location>
    <ligand>
        <name>ATP</name>
        <dbReference type="ChEBI" id="CHEBI:30616"/>
    </ligand>
</feature>
<evidence type="ECO:0000256" key="14">
    <source>
        <dbReference type="ARBA" id="ARBA00023136"/>
    </source>
</evidence>
<evidence type="ECO:0000256" key="5">
    <source>
        <dbReference type="ARBA" id="ARBA00022475"/>
    </source>
</evidence>
<dbReference type="GO" id="GO:0099040">
    <property type="term" value="P:ceramide translocation"/>
    <property type="evidence" value="ECO:0007669"/>
    <property type="project" value="UniProtKB-ARBA"/>
</dbReference>
<feature type="transmembrane region" description="Helical" evidence="23">
    <location>
        <begin position="1220"/>
        <end position="1241"/>
    </location>
</feature>
<feature type="region of interest" description="Disordered" evidence="25">
    <location>
        <begin position="1"/>
        <end position="91"/>
    </location>
</feature>
<dbReference type="GO" id="GO:0140346">
    <property type="term" value="F:phosphatidylserine flippase activity"/>
    <property type="evidence" value="ECO:0007669"/>
    <property type="project" value="UniProtKB-ARBA"/>
</dbReference>
<dbReference type="SFLD" id="SFLDS00003">
    <property type="entry name" value="Haloacid_Dehalogenase"/>
    <property type="match status" value="1"/>
</dbReference>
<evidence type="ECO:0000256" key="6">
    <source>
        <dbReference type="ARBA" id="ARBA00022692"/>
    </source>
</evidence>
<gene>
    <name evidence="28" type="primary">DNF1</name>
    <name evidence="28" type="ORF">N0V84_011111</name>
</gene>
<keyword evidence="24" id="KW-0175">Coiled coil</keyword>
<evidence type="ECO:0000256" key="17">
    <source>
        <dbReference type="ARBA" id="ARBA00050913"/>
    </source>
</evidence>
<comment type="cofactor">
    <cofactor evidence="1 22">
        <name>Mg(2+)</name>
        <dbReference type="ChEBI" id="CHEBI:18420"/>
    </cofactor>
</comment>
<keyword evidence="9 21" id="KW-0067">ATP-binding</keyword>
<dbReference type="InterPro" id="IPR008250">
    <property type="entry name" value="ATPase_P-typ_transduc_dom_A_sf"/>
</dbReference>
<evidence type="ECO:0000256" key="8">
    <source>
        <dbReference type="ARBA" id="ARBA00022741"/>
    </source>
</evidence>
<evidence type="ECO:0000256" key="19">
    <source>
        <dbReference type="ARBA" id="ARBA00052223"/>
    </source>
</evidence>
<keyword evidence="4" id="KW-0813">Transport</keyword>
<feature type="binding site" evidence="22">
    <location>
        <position position="627"/>
    </location>
    <ligand>
        <name>Mg(2+)</name>
        <dbReference type="ChEBI" id="CHEBI:18420"/>
    </ligand>
</feature>
<feature type="transmembrane region" description="Helical" evidence="23">
    <location>
        <begin position="141"/>
        <end position="158"/>
    </location>
</feature>
<dbReference type="GO" id="GO:0006897">
    <property type="term" value="P:endocytosis"/>
    <property type="evidence" value="ECO:0007669"/>
    <property type="project" value="UniProtKB-ARBA"/>
</dbReference>
<evidence type="ECO:0000256" key="10">
    <source>
        <dbReference type="ARBA" id="ARBA00022842"/>
    </source>
</evidence>
<evidence type="ECO:0000256" key="2">
    <source>
        <dbReference type="ARBA" id="ARBA00004651"/>
    </source>
</evidence>
<keyword evidence="8 21" id="KW-0547">Nucleotide-binding</keyword>
<feature type="transmembrane region" description="Helical" evidence="23">
    <location>
        <begin position="1286"/>
        <end position="1306"/>
    </location>
</feature>
<dbReference type="Proteomes" id="UP001140502">
    <property type="component" value="Unassembled WGS sequence"/>
</dbReference>
<dbReference type="PANTHER" id="PTHR24092">
    <property type="entry name" value="PROBABLE PHOSPHOLIPID-TRANSPORTING ATPASE"/>
    <property type="match status" value="1"/>
</dbReference>
<feature type="transmembrane region" description="Helical" evidence="23">
    <location>
        <begin position="556"/>
        <end position="581"/>
    </location>
</feature>
<comment type="catalytic activity">
    <reaction evidence="16">
        <text>a 1,2-diacyl-sn-glycero-3-phosphoethanolamine(out) + ATP + H2O = a 1,2-diacyl-sn-glycero-3-phosphoethanolamine(in) + ADP + phosphate + H(+)</text>
        <dbReference type="Rhea" id="RHEA:66132"/>
        <dbReference type="ChEBI" id="CHEBI:15377"/>
        <dbReference type="ChEBI" id="CHEBI:15378"/>
        <dbReference type="ChEBI" id="CHEBI:30616"/>
        <dbReference type="ChEBI" id="CHEBI:43474"/>
        <dbReference type="ChEBI" id="CHEBI:64612"/>
        <dbReference type="ChEBI" id="CHEBI:456216"/>
    </reaction>
    <physiologicalReaction direction="left-to-right" evidence="16">
        <dbReference type="Rhea" id="RHEA:66133"/>
    </physiologicalReaction>
</comment>
<keyword evidence="10 22" id="KW-0460">Magnesium</keyword>
<dbReference type="EMBL" id="JAPEUR010000392">
    <property type="protein sequence ID" value="KAJ4310165.1"/>
    <property type="molecule type" value="Genomic_DNA"/>
</dbReference>
<feature type="compositionally biased region" description="Basic residues" evidence="25">
    <location>
        <begin position="1394"/>
        <end position="1406"/>
    </location>
</feature>
<feature type="binding site" evidence="21">
    <location>
        <position position="860"/>
    </location>
    <ligand>
        <name>ATP</name>
        <dbReference type="ChEBI" id="CHEBI:30616"/>
    </ligand>
</feature>
<dbReference type="Gene3D" id="3.40.50.1000">
    <property type="entry name" value="HAD superfamily/HAD-like"/>
    <property type="match status" value="1"/>
</dbReference>
<feature type="binding site" evidence="21">
    <location>
        <position position="940"/>
    </location>
    <ligand>
        <name>ATP</name>
        <dbReference type="ChEBI" id="CHEBI:30616"/>
    </ligand>
</feature>
<feature type="region of interest" description="Disordered" evidence="25">
    <location>
        <begin position="251"/>
        <end position="277"/>
    </location>
</feature>
<feature type="binding site" evidence="21">
    <location>
        <position position="802"/>
    </location>
    <ligand>
        <name>ATP</name>
        <dbReference type="ChEBI" id="CHEBI:30616"/>
    </ligand>
</feature>
<dbReference type="InterPro" id="IPR006539">
    <property type="entry name" value="P-type_ATPase_IV"/>
</dbReference>
<feature type="transmembrane region" description="Helical" evidence="23">
    <location>
        <begin position="1326"/>
        <end position="1346"/>
    </location>
</feature>
<name>A0A9W8TF16_9HYPO</name>
<evidence type="ECO:0000259" key="26">
    <source>
        <dbReference type="Pfam" id="PF16209"/>
    </source>
</evidence>
<dbReference type="PRINTS" id="PR00119">
    <property type="entry name" value="CATATPASE"/>
</dbReference>
<comment type="catalytic activity">
    <reaction evidence="18">
        <text>a 1,2-diacyl-sn-glycero-3-phospho-L-serine(out) + ATP + H2O = a 1,2-diacyl-sn-glycero-3-phospho-L-serine(in) + ADP + phosphate + H(+)</text>
        <dbReference type="Rhea" id="RHEA:38567"/>
        <dbReference type="ChEBI" id="CHEBI:15377"/>
        <dbReference type="ChEBI" id="CHEBI:15378"/>
        <dbReference type="ChEBI" id="CHEBI:30616"/>
        <dbReference type="ChEBI" id="CHEBI:43474"/>
        <dbReference type="ChEBI" id="CHEBI:57262"/>
        <dbReference type="ChEBI" id="CHEBI:456216"/>
    </reaction>
    <physiologicalReaction direction="left-to-right" evidence="18">
        <dbReference type="Rhea" id="RHEA:38568"/>
    </physiologicalReaction>
</comment>
<evidence type="ECO:0000256" key="9">
    <source>
        <dbReference type="ARBA" id="ARBA00022840"/>
    </source>
</evidence>
<evidence type="ECO:0000256" key="3">
    <source>
        <dbReference type="ARBA" id="ARBA00008109"/>
    </source>
</evidence>
<feature type="transmembrane region" description="Helical" evidence="23">
    <location>
        <begin position="1141"/>
        <end position="1157"/>
    </location>
</feature>
<dbReference type="PANTHER" id="PTHR24092:SF180">
    <property type="entry name" value="PHOSPHOLIPID-TRANSPORTING ATPASE DNF1-RELATED"/>
    <property type="match status" value="1"/>
</dbReference>
<evidence type="ECO:0000259" key="27">
    <source>
        <dbReference type="Pfam" id="PF16212"/>
    </source>
</evidence>
<evidence type="ECO:0000256" key="20">
    <source>
        <dbReference type="PIRSR" id="PIRSR606539-1"/>
    </source>
</evidence>
<dbReference type="NCBIfam" id="TIGR01494">
    <property type="entry name" value="ATPase_P-type"/>
    <property type="match status" value="1"/>
</dbReference>
<dbReference type="SUPFAM" id="SSF81653">
    <property type="entry name" value="Calcium ATPase, transduction domain A"/>
    <property type="match status" value="1"/>
</dbReference>
<dbReference type="Pfam" id="PF16212">
    <property type="entry name" value="PhoLip_ATPase_C"/>
    <property type="match status" value="1"/>
</dbReference>
<dbReference type="GO" id="GO:0016887">
    <property type="term" value="F:ATP hydrolysis activity"/>
    <property type="evidence" value="ECO:0007669"/>
    <property type="project" value="InterPro"/>
</dbReference>
<evidence type="ECO:0000256" key="21">
    <source>
        <dbReference type="PIRSR" id="PIRSR606539-2"/>
    </source>
</evidence>
<dbReference type="OrthoDB" id="377733at2759"/>
<feature type="binding site" evidence="21">
    <location>
        <position position="942"/>
    </location>
    <ligand>
        <name>ATP</name>
        <dbReference type="ChEBI" id="CHEBI:30616"/>
    </ligand>
</feature>
<keyword evidence="29" id="KW-1185">Reference proteome</keyword>
<dbReference type="SFLD" id="SFLDF00027">
    <property type="entry name" value="p-type_atpase"/>
    <property type="match status" value="1"/>
</dbReference>
<evidence type="ECO:0000256" key="18">
    <source>
        <dbReference type="ARBA" id="ARBA00051303"/>
    </source>
</evidence>
<proteinExistence type="inferred from homology"/>
<reference evidence="28" key="1">
    <citation type="submission" date="2022-10" db="EMBL/GenBank/DDBJ databases">
        <title>Tapping the CABI collections for fungal endophytes: first genome assemblies for Collariella, Neodidymelliopsis, Ascochyta clinopodiicola, Didymella pomorum, Didymosphaeria variabile, Neocosmospora piperis and Neocucurbitaria cava.</title>
        <authorList>
            <person name="Hill R."/>
        </authorList>
    </citation>
    <scope>NUCLEOTIDE SEQUENCE</scope>
    <source>
        <strain evidence="28">IMI 366586</strain>
    </source>
</reference>
<dbReference type="InterPro" id="IPR023298">
    <property type="entry name" value="ATPase_P-typ_TM_dom_sf"/>
</dbReference>
<dbReference type="NCBIfam" id="TIGR01652">
    <property type="entry name" value="ATPase-Plipid"/>
    <property type="match status" value="1"/>
</dbReference>